<reference evidence="2 3" key="1">
    <citation type="submission" date="2024-01" db="EMBL/GenBank/DDBJ databases">
        <title>The genomes of 5 underutilized Papilionoideae crops provide insights into root nodulation and disease resistanc.</title>
        <authorList>
            <person name="Yuan L."/>
        </authorList>
    </citation>
    <scope>NUCLEOTIDE SEQUENCE [LARGE SCALE GENOMIC DNA]</scope>
    <source>
        <strain evidence="2">ZHUSHIDOU_FW_LH</strain>
        <tissue evidence="2">Leaf</tissue>
    </source>
</reference>
<feature type="region of interest" description="Disordered" evidence="1">
    <location>
        <begin position="1"/>
        <end position="28"/>
    </location>
</feature>
<protein>
    <submittedName>
        <fullName evidence="2">Uncharacterized protein</fullName>
    </submittedName>
</protein>
<comment type="caution">
    <text evidence="2">The sequence shown here is derived from an EMBL/GenBank/DDBJ whole genome shotgun (WGS) entry which is preliminary data.</text>
</comment>
<dbReference type="Proteomes" id="UP001372338">
    <property type="component" value="Unassembled WGS sequence"/>
</dbReference>
<gene>
    <name evidence="2" type="ORF">RIF29_20006</name>
</gene>
<organism evidence="2 3">
    <name type="scientific">Crotalaria pallida</name>
    <name type="common">Smooth rattlebox</name>
    <name type="synonym">Crotalaria striata</name>
    <dbReference type="NCBI Taxonomy" id="3830"/>
    <lineage>
        <taxon>Eukaryota</taxon>
        <taxon>Viridiplantae</taxon>
        <taxon>Streptophyta</taxon>
        <taxon>Embryophyta</taxon>
        <taxon>Tracheophyta</taxon>
        <taxon>Spermatophyta</taxon>
        <taxon>Magnoliopsida</taxon>
        <taxon>eudicotyledons</taxon>
        <taxon>Gunneridae</taxon>
        <taxon>Pentapetalae</taxon>
        <taxon>rosids</taxon>
        <taxon>fabids</taxon>
        <taxon>Fabales</taxon>
        <taxon>Fabaceae</taxon>
        <taxon>Papilionoideae</taxon>
        <taxon>50 kb inversion clade</taxon>
        <taxon>genistoids sensu lato</taxon>
        <taxon>core genistoids</taxon>
        <taxon>Crotalarieae</taxon>
        <taxon>Crotalaria</taxon>
    </lineage>
</organism>
<evidence type="ECO:0000256" key="1">
    <source>
        <dbReference type="SAM" id="MobiDB-lite"/>
    </source>
</evidence>
<name>A0AAN9I5Z1_CROPI</name>
<evidence type="ECO:0000313" key="3">
    <source>
        <dbReference type="Proteomes" id="UP001372338"/>
    </source>
</evidence>
<proteinExistence type="predicted"/>
<sequence>MEMMEQHENGANSIEEEPVIGPGPAPRARLKRPLQFEQAYLDALPSANMYEKSYMHRDVVTHVVVSCADFFITRSIDGKL</sequence>
<evidence type="ECO:0000313" key="2">
    <source>
        <dbReference type="EMBL" id="KAK7267337.1"/>
    </source>
</evidence>
<dbReference type="AlphaFoldDB" id="A0AAN9I5Z1"/>
<keyword evidence="3" id="KW-1185">Reference proteome</keyword>
<accession>A0AAN9I5Z1</accession>
<dbReference type="EMBL" id="JAYWIO010000004">
    <property type="protein sequence ID" value="KAK7267337.1"/>
    <property type="molecule type" value="Genomic_DNA"/>
</dbReference>